<protein>
    <submittedName>
        <fullName evidence="1">Uncharacterized protein</fullName>
    </submittedName>
</protein>
<dbReference type="Proteomes" id="UP000190961">
    <property type="component" value="Unassembled WGS sequence"/>
</dbReference>
<gene>
    <name evidence="1" type="ORF">SAMN05660236_3700</name>
</gene>
<evidence type="ECO:0000313" key="2">
    <source>
        <dbReference type="Proteomes" id="UP000190961"/>
    </source>
</evidence>
<evidence type="ECO:0000313" key="1">
    <source>
        <dbReference type="EMBL" id="SKC78176.1"/>
    </source>
</evidence>
<keyword evidence="2" id="KW-1185">Reference proteome</keyword>
<dbReference type="AlphaFoldDB" id="A0A1T5LQB9"/>
<organism evidence="1 2">
    <name type="scientific">Ohtaekwangia koreensis</name>
    <dbReference type="NCBI Taxonomy" id="688867"/>
    <lineage>
        <taxon>Bacteria</taxon>
        <taxon>Pseudomonadati</taxon>
        <taxon>Bacteroidota</taxon>
        <taxon>Cytophagia</taxon>
        <taxon>Cytophagales</taxon>
        <taxon>Fulvivirgaceae</taxon>
        <taxon>Ohtaekwangia</taxon>
    </lineage>
</organism>
<name>A0A1T5LQB9_9BACT</name>
<dbReference type="STRING" id="688867.SAMN05660236_3700"/>
<sequence>MVREKKFNTYTANRLPIATCLLSILLLLFTCYISQAQIRETKGQLKLTGEVVLEKEYTGDFKIIVLKITSGIDTIKIVKPKIKRRQENRIAYTLSFENHQLYNVIFLPDTTKSTPVEIMIDTKVPDRFAKNLFYLPLNVQLRRFSPGKKSKKRLIRVWFDPKSEIYDSVEKLN</sequence>
<accession>A0A1T5LQB9</accession>
<reference evidence="1 2" key="1">
    <citation type="submission" date="2017-02" db="EMBL/GenBank/DDBJ databases">
        <authorList>
            <person name="Peterson S.W."/>
        </authorList>
    </citation>
    <scope>NUCLEOTIDE SEQUENCE [LARGE SCALE GENOMIC DNA]</scope>
    <source>
        <strain evidence="1 2">DSM 25262</strain>
    </source>
</reference>
<proteinExistence type="predicted"/>
<dbReference type="RefSeq" id="WP_079688208.1">
    <property type="nucleotide sequence ID" value="NZ_FUZU01000002.1"/>
</dbReference>
<dbReference type="EMBL" id="FUZU01000002">
    <property type="protein sequence ID" value="SKC78176.1"/>
    <property type="molecule type" value="Genomic_DNA"/>
</dbReference>